<dbReference type="Pfam" id="PF13207">
    <property type="entry name" value="AAA_17"/>
    <property type="match status" value="1"/>
</dbReference>
<reference evidence="1 2" key="1">
    <citation type="submission" date="2019-01" db="EMBL/GenBank/DDBJ databases">
        <title>RHIZO-ID as a novel technology for direct rhizobia identification.</title>
        <authorList>
            <person name="De Meyer S.E."/>
        </authorList>
    </citation>
    <scope>NUCLEOTIDE SEQUENCE [LARGE SCALE GENOMIC DNA]</scope>
    <source>
        <strain evidence="1 2">WSM448</strain>
    </source>
</reference>
<dbReference type="RefSeq" id="WP_128411492.1">
    <property type="nucleotide sequence ID" value="NZ_SBHX01000056.1"/>
</dbReference>
<gene>
    <name evidence="1" type="ORF">EHI47_23250</name>
</gene>
<proteinExistence type="predicted"/>
<comment type="caution">
    <text evidence="1">The sequence shown here is derived from an EMBL/GenBank/DDBJ whole genome shotgun (WGS) entry which is preliminary data.</text>
</comment>
<accession>A0A444HTI6</accession>
<dbReference type="AlphaFoldDB" id="A0A444HTI6"/>
<dbReference type="InterPro" id="IPR027417">
    <property type="entry name" value="P-loop_NTPase"/>
</dbReference>
<evidence type="ECO:0000313" key="1">
    <source>
        <dbReference type="EMBL" id="RWX26604.1"/>
    </source>
</evidence>
<dbReference type="SUPFAM" id="SSF52540">
    <property type="entry name" value="P-loop containing nucleoside triphosphate hydrolases"/>
    <property type="match status" value="1"/>
</dbReference>
<dbReference type="EMBL" id="SBHX01000056">
    <property type="protein sequence ID" value="RWX26604.1"/>
    <property type="molecule type" value="Genomic_DNA"/>
</dbReference>
<name>A0A444HTI6_RHILE</name>
<protein>
    <submittedName>
        <fullName evidence="1">AAA family ATPase</fullName>
    </submittedName>
</protein>
<evidence type="ECO:0000313" key="2">
    <source>
        <dbReference type="Proteomes" id="UP000283817"/>
    </source>
</evidence>
<sequence length="193" mass="21386">MSLKTIYMTGAPAAGKSSTARLLAEAVTPLHLWEYGAQLTKFVRDRGAIISDQSDLRRKSANIVLPEDVTAVDELLLQFIETHRTSSHVLIDSHPVTKEDYGYRITAFSLEQIGKLNPDEIWVLYTSPEVAIQRIGDDASGRPMVDIEQARFHTTLQASLAATYGAITGKPVYLFDTNIEQTALVTRLARRLA</sequence>
<dbReference type="Gene3D" id="3.40.50.300">
    <property type="entry name" value="P-loop containing nucleotide triphosphate hydrolases"/>
    <property type="match status" value="1"/>
</dbReference>
<dbReference type="Proteomes" id="UP000283817">
    <property type="component" value="Unassembled WGS sequence"/>
</dbReference>
<organism evidence="1 2">
    <name type="scientific">Rhizobium leguminosarum</name>
    <dbReference type="NCBI Taxonomy" id="384"/>
    <lineage>
        <taxon>Bacteria</taxon>
        <taxon>Pseudomonadati</taxon>
        <taxon>Pseudomonadota</taxon>
        <taxon>Alphaproteobacteria</taxon>
        <taxon>Hyphomicrobiales</taxon>
        <taxon>Rhizobiaceae</taxon>
        <taxon>Rhizobium/Agrobacterium group</taxon>
        <taxon>Rhizobium</taxon>
    </lineage>
</organism>